<protein>
    <submittedName>
        <fullName evidence="2">Uncharacterized protein</fullName>
    </submittedName>
</protein>
<keyword evidence="1" id="KW-1133">Transmembrane helix</keyword>
<name>A0A6G0U7V5_APHGL</name>
<evidence type="ECO:0000256" key="1">
    <source>
        <dbReference type="SAM" id="Phobius"/>
    </source>
</evidence>
<proteinExistence type="predicted"/>
<keyword evidence="3" id="KW-1185">Reference proteome</keyword>
<keyword evidence="1" id="KW-0472">Membrane</keyword>
<evidence type="ECO:0000313" key="3">
    <source>
        <dbReference type="Proteomes" id="UP000475862"/>
    </source>
</evidence>
<reference evidence="2 3" key="1">
    <citation type="submission" date="2019-08" db="EMBL/GenBank/DDBJ databases">
        <title>The genome of the soybean aphid Biotype 1, its phylome, world population structure and adaptation to the North American continent.</title>
        <authorList>
            <person name="Giordano R."/>
            <person name="Donthu R.K."/>
            <person name="Hernandez A.G."/>
            <person name="Wright C.L."/>
            <person name="Zimin A.V."/>
        </authorList>
    </citation>
    <scope>NUCLEOTIDE SEQUENCE [LARGE SCALE GENOMIC DNA]</scope>
    <source>
        <tissue evidence="2">Whole aphids</tissue>
    </source>
</reference>
<keyword evidence="1" id="KW-0812">Transmembrane</keyword>
<organism evidence="2 3">
    <name type="scientific">Aphis glycines</name>
    <name type="common">Soybean aphid</name>
    <dbReference type="NCBI Taxonomy" id="307491"/>
    <lineage>
        <taxon>Eukaryota</taxon>
        <taxon>Metazoa</taxon>
        <taxon>Ecdysozoa</taxon>
        <taxon>Arthropoda</taxon>
        <taxon>Hexapoda</taxon>
        <taxon>Insecta</taxon>
        <taxon>Pterygota</taxon>
        <taxon>Neoptera</taxon>
        <taxon>Paraneoptera</taxon>
        <taxon>Hemiptera</taxon>
        <taxon>Sternorrhyncha</taxon>
        <taxon>Aphidomorpha</taxon>
        <taxon>Aphidoidea</taxon>
        <taxon>Aphididae</taxon>
        <taxon>Aphidini</taxon>
        <taxon>Aphis</taxon>
        <taxon>Aphis</taxon>
    </lineage>
</organism>
<gene>
    <name evidence="2" type="ORF">AGLY_001541</name>
</gene>
<dbReference type="EMBL" id="VYZN01000002">
    <property type="protein sequence ID" value="KAE9544362.1"/>
    <property type="molecule type" value="Genomic_DNA"/>
</dbReference>
<feature type="transmembrane region" description="Helical" evidence="1">
    <location>
        <begin position="12"/>
        <end position="28"/>
    </location>
</feature>
<sequence length="205" mass="24142">MHAMGFENDDYFIIFMLLKFPVLIFKIRKNKQKIKKKRKFLPKSNLIKLKNEEHFVQNSNAGQIYSRQQNFHLCIKGFTDFMALEMCSIIPQLKRNLILARSKGEVGSNHTMWLFQFPLKLFDKILKSVFCNLNLVYTVHPFLLYDLHAYLICRSGVLNRHRTRAKPTFVQYRTVHITSSLFIFSSRKNRLKRGQNNGGKNGVQP</sequence>
<dbReference type="Proteomes" id="UP000475862">
    <property type="component" value="Unassembled WGS sequence"/>
</dbReference>
<comment type="caution">
    <text evidence="2">The sequence shown here is derived from an EMBL/GenBank/DDBJ whole genome shotgun (WGS) entry which is preliminary data.</text>
</comment>
<accession>A0A6G0U7V5</accession>
<evidence type="ECO:0000313" key="2">
    <source>
        <dbReference type="EMBL" id="KAE9544362.1"/>
    </source>
</evidence>
<dbReference type="AlphaFoldDB" id="A0A6G0U7V5"/>